<evidence type="ECO:0000256" key="6">
    <source>
        <dbReference type="ARBA" id="ARBA00022741"/>
    </source>
</evidence>
<feature type="domain" description="Aspartate/glutamate/uridylate kinase" evidence="12">
    <location>
        <begin position="8"/>
        <end position="217"/>
    </location>
</feature>
<dbReference type="EMBL" id="LCQQ01000025">
    <property type="protein sequence ID" value="KKW20707.1"/>
    <property type="molecule type" value="Genomic_DNA"/>
</dbReference>
<dbReference type="InterPro" id="IPR011817">
    <property type="entry name" value="Uridylate_kinase"/>
</dbReference>
<keyword evidence="5 11" id="KW-0808">Transferase</keyword>
<keyword evidence="7 11" id="KW-0418">Kinase</keyword>
<evidence type="ECO:0000256" key="1">
    <source>
        <dbReference type="ARBA" id="ARBA00004496"/>
    </source>
</evidence>
<organism evidence="13 14">
    <name type="scientific">Candidatus Adlerbacteria bacterium GW2011_GWC1_50_9</name>
    <dbReference type="NCBI Taxonomy" id="1618608"/>
    <lineage>
        <taxon>Bacteria</taxon>
        <taxon>Candidatus Adleribacteriota</taxon>
    </lineage>
</organism>
<feature type="binding site" evidence="11">
    <location>
        <position position="55"/>
    </location>
    <ligand>
        <name>UMP</name>
        <dbReference type="ChEBI" id="CHEBI:57865"/>
    </ligand>
</feature>
<dbReference type="NCBIfam" id="TIGR02075">
    <property type="entry name" value="pyrH_bact"/>
    <property type="match status" value="1"/>
</dbReference>
<evidence type="ECO:0000256" key="7">
    <source>
        <dbReference type="ARBA" id="ARBA00022777"/>
    </source>
</evidence>
<dbReference type="AlphaFoldDB" id="A0A0G1Z0B1"/>
<keyword evidence="4 11" id="KW-0963">Cytoplasm</keyword>
<comment type="caution">
    <text evidence="13">The sequence shown here is derived from an EMBL/GenBank/DDBJ whole genome shotgun (WGS) entry which is preliminary data.</text>
</comment>
<dbReference type="GO" id="GO:0005737">
    <property type="term" value="C:cytoplasm"/>
    <property type="evidence" value="ECO:0007669"/>
    <property type="project" value="UniProtKB-SubCell"/>
</dbReference>
<comment type="subunit">
    <text evidence="11">Homohexamer.</text>
</comment>
<dbReference type="GO" id="GO:0044210">
    <property type="term" value="P:'de novo' CTP biosynthetic process"/>
    <property type="evidence" value="ECO:0007669"/>
    <property type="project" value="UniProtKB-UniRule"/>
</dbReference>
<comment type="subcellular location">
    <subcellularLocation>
        <location evidence="1 11">Cytoplasm</location>
    </subcellularLocation>
</comment>
<reference evidence="13 14" key="1">
    <citation type="journal article" date="2015" name="Nature">
        <title>rRNA introns, odd ribosomes, and small enigmatic genomes across a large radiation of phyla.</title>
        <authorList>
            <person name="Brown C.T."/>
            <person name="Hug L.A."/>
            <person name="Thomas B.C."/>
            <person name="Sharon I."/>
            <person name="Castelle C.J."/>
            <person name="Singh A."/>
            <person name="Wilkins M.J."/>
            <person name="Williams K.H."/>
            <person name="Banfield J.F."/>
        </authorList>
    </citation>
    <scope>NUCLEOTIDE SEQUENCE [LARGE SCALE GENOMIC DNA]</scope>
</reference>
<keyword evidence="11" id="KW-0021">Allosteric enzyme</keyword>
<feature type="binding site" evidence="11">
    <location>
        <position position="164"/>
    </location>
    <ligand>
        <name>ATP</name>
        <dbReference type="ChEBI" id="CHEBI:30616"/>
    </ligand>
</feature>
<feature type="binding site" evidence="11">
    <location>
        <begin position="136"/>
        <end position="143"/>
    </location>
    <ligand>
        <name>UMP</name>
        <dbReference type="ChEBI" id="CHEBI:57865"/>
    </ligand>
</feature>
<gene>
    <name evidence="11" type="primary">pyrH</name>
    <name evidence="13" type="ORF">UY61_C0025G0010</name>
</gene>
<comment type="function">
    <text evidence="11">Catalyzes the reversible phosphorylation of UMP to UDP.</text>
</comment>
<dbReference type="GO" id="GO:0006225">
    <property type="term" value="P:UDP biosynthetic process"/>
    <property type="evidence" value="ECO:0007669"/>
    <property type="project" value="TreeGrafter"/>
</dbReference>
<feature type="binding site" evidence="11">
    <location>
        <position position="163"/>
    </location>
    <ligand>
        <name>ATP</name>
        <dbReference type="ChEBI" id="CHEBI:30616"/>
    </ligand>
</feature>
<dbReference type="Gene3D" id="3.40.1160.10">
    <property type="entry name" value="Acetylglutamate kinase-like"/>
    <property type="match status" value="1"/>
</dbReference>
<dbReference type="Proteomes" id="UP000034201">
    <property type="component" value="Unassembled WGS sequence"/>
</dbReference>
<dbReference type="PANTHER" id="PTHR42833">
    <property type="entry name" value="URIDYLATE KINASE"/>
    <property type="match status" value="1"/>
</dbReference>
<sequence>MVQKIRFKRILLKLSGETLGGKGGFGIDTKAAEYVAREVVSARALGCEIAIVIGGGNFIRGEKLSHMGIDRATADQMGMLGTVINALVLQSELEKHKLYTRVMSAITMIEVAEPFIRRRALRHLEKGRIVVFAGGTGSPYFSTDTAAALRASEIKADAILKATNVRGVFAADPKKNKGAKFIREINPLEMVKKGLRVMDLTAVALSMENKIPVIVFDAFKKGNLAKIIRGEKIGSEIRVR</sequence>
<keyword evidence="8 11" id="KW-0067">ATP-binding</keyword>
<dbReference type="GO" id="GO:0005524">
    <property type="term" value="F:ATP binding"/>
    <property type="evidence" value="ECO:0007669"/>
    <property type="project" value="UniProtKB-KW"/>
</dbReference>
<name>A0A0G1Z0B1_9BACT</name>
<feature type="binding site" evidence="11">
    <location>
        <begin position="13"/>
        <end position="16"/>
    </location>
    <ligand>
        <name>ATP</name>
        <dbReference type="ChEBI" id="CHEBI:30616"/>
    </ligand>
</feature>
<protein>
    <recommendedName>
        <fullName evidence="11">Uridylate kinase</fullName>
        <shortName evidence="11">UK</shortName>
        <ecNumber evidence="11">2.7.4.22</ecNumber>
    </recommendedName>
    <alternativeName>
        <fullName evidence="11">Uridine monophosphate kinase</fullName>
        <shortName evidence="11">UMP kinase</shortName>
        <shortName evidence="11">UMPK</shortName>
    </alternativeName>
</protein>
<comment type="similarity">
    <text evidence="3 11">Belongs to the UMP kinase family.</text>
</comment>
<evidence type="ECO:0000256" key="5">
    <source>
        <dbReference type="ARBA" id="ARBA00022679"/>
    </source>
</evidence>
<evidence type="ECO:0000259" key="12">
    <source>
        <dbReference type="Pfam" id="PF00696"/>
    </source>
</evidence>
<dbReference type="Pfam" id="PF00696">
    <property type="entry name" value="AA_kinase"/>
    <property type="match status" value="1"/>
</dbReference>
<evidence type="ECO:0000256" key="11">
    <source>
        <dbReference type="HAMAP-Rule" id="MF_01220"/>
    </source>
</evidence>
<keyword evidence="6 11" id="KW-0547">Nucleotide-binding</keyword>
<comment type="activity regulation">
    <text evidence="11">Allosterically activated by GTP. Inhibited by UTP.</text>
</comment>
<dbReference type="FunFam" id="3.40.1160.10:FF:000001">
    <property type="entry name" value="Uridylate kinase"/>
    <property type="match status" value="1"/>
</dbReference>
<dbReference type="EC" id="2.7.4.22" evidence="11"/>
<evidence type="ECO:0000256" key="3">
    <source>
        <dbReference type="ARBA" id="ARBA00007614"/>
    </source>
</evidence>
<accession>A0A0G1Z0B1</accession>
<evidence type="ECO:0000256" key="4">
    <source>
        <dbReference type="ARBA" id="ARBA00022490"/>
    </source>
</evidence>
<comment type="catalytic activity">
    <reaction evidence="10 11">
        <text>UMP + ATP = UDP + ADP</text>
        <dbReference type="Rhea" id="RHEA:24400"/>
        <dbReference type="ChEBI" id="CHEBI:30616"/>
        <dbReference type="ChEBI" id="CHEBI:57865"/>
        <dbReference type="ChEBI" id="CHEBI:58223"/>
        <dbReference type="ChEBI" id="CHEBI:456216"/>
        <dbReference type="EC" id="2.7.4.22"/>
    </reaction>
</comment>
<proteinExistence type="inferred from homology"/>
<feature type="binding site" evidence="11">
    <location>
        <position position="60"/>
    </location>
    <ligand>
        <name>ATP</name>
        <dbReference type="ChEBI" id="CHEBI:30616"/>
    </ligand>
</feature>
<evidence type="ECO:0000256" key="8">
    <source>
        <dbReference type="ARBA" id="ARBA00022840"/>
    </source>
</evidence>
<feature type="region of interest" description="Involved in allosteric activation by GTP" evidence="11">
    <location>
        <begin position="21"/>
        <end position="26"/>
    </location>
</feature>
<evidence type="ECO:0000313" key="14">
    <source>
        <dbReference type="Proteomes" id="UP000034201"/>
    </source>
</evidence>
<dbReference type="PATRIC" id="fig|1618608.3.peg.399"/>
<comment type="pathway">
    <text evidence="2 11">Pyrimidine metabolism; CTP biosynthesis via de novo pathway; UDP from UMP (UMPK route): step 1/1.</text>
</comment>
<dbReference type="PIRSF" id="PIRSF005650">
    <property type="entry name" value="Uridylate_kin"/>
    <property type="match status" value="1"/>
</dbReference>
<dbReference type="PANTHER" id="PTHR42833:SF4">
    <property type="entry name" value="URIDYLATE KINASE PUMPKIN, CHLOROPLASTIC"/>
    <property type="match status" value="1"/>
</dbReference>
<evidence type="ECO:0000313" key="13">
    <source>
        <dbReference type="EMBL" id="KKW20707.1"/>
    </source>
</evidence>
<dbReference type="CDD" id="cd04254">
    <property type="entry name" value="AAK_UMPK-PyrH-Ec"/>
    <property type="match status" value="1"/>
</dbReference>
<evidence type="ECO:0000256" key="10">
    <source>
        <dbReference type="ARBA" id="ARBA00047767"/>
    </source>
</evidence>
<feature type="binding site" evidence="11">
    <location>
        <position position="172"/>
    </location>
    <ligand>
        <name>ATP</name>
        <dbReference type="ChEBI" id="CHEBI:30616"/>
    </ligand>
</feature>
<feature type="binding site" evidence="11">
    <location>
        <position position="169"/>
    </location>
    <ligand>
        <name>ATP</name>
        <dbReference type="ChEBI" id="CHEBI:30616"/>
    </ligand>
</feature>
<evidence type="ECO:0000256" key="2">
    <source>
        <dbReference type="ARBA" id="ARBA00004791"/>
    </source>
</evidence>
<feature type="binding site" evidence="11">
    <location>
        <position position="75"/>
    </location>
    <ligand>
        <name>UMP</name>
        <dbReference type="ChEBI" id="CHEBI:57865"/>
    </ligand>
</feature>
<keyword evidence="9 11" id="KW-0665">Pyrimidine biosynthesis</keyword>
<dbReference type="UniPathway" id="UPA00159">
    <property type="reaction ID" value="UER00275"/>
</dbReference>
<dbReference type="SUPFAM" id="SSF53633">
    <property type="entry name" value="Carbamate kinase-like"/>
    <property type="match status" value="1"/>
</dbReference>
<evidence type="ECO:0000256" key="9">
    <source>
        <dbReference type="ARBA" id="ARBA00022975"/>
    </source>
</evidence>
<feature type="binding site" evidence="11">
    <location>
        <position position="56"/>
    </location>
    <ligand>
        <name>ATP</name>
        <dbReference type="ChEBI" id="CHEBI:30616"/>
    </ligand>
</feature>
<dbReference type="InterPro" id="IPR036393">
    <property type="entry name" value="AceGlu_kinase-like_sf"/>
</dbReference>
<dbReference type="InterPro" id="IPR015963">
    <property type="entry name" value="Uridylate_kinase_bac"/>
</dbReference>
<dbReference type="HAMAP" id="MF_01220_B">
    <property type="entry name" value="PyrH_B"/>
    <property type="match status" value="1"/>
</dbReference>
<dbReference type="InterPro" id="IPR001048">
    <property type="entry name" value="Asp/Glu/Uridylate_kinase"/>
</dbReference>
<dbReference type="GO" id="GO:0033862">
    <property type="term" value="F:UMP kinase activity"/>
    <property type="evidence" value="ECO:0007669"/>
    <property type="project" value="UniProtKB-EC"/>
</dbReference>